<dbReference type="InterPro" id="IPR007691">
    <property type="entry name" value="LpxD"/>
</dbReference>
<accession>A0A841EMA4</accession>
<keyword evidence="2 7" id="KW-0441">Lipid A biosynthesis</keyword>
<comment type="caution">
    <text evidence="9">The sequence shown here is derived from an EMBL/GenBank/DDBJ whole genome shotgun (WGS) entry which is preliminary data.</text>
</comment>
<reference evidence="9 10" key="1">
    <citation type="submission" date="2020-08" db="EMBL/GenBank/DDBJ databases">
        <title>Functional genomics of gut bacteria from endangered species of beetles.</title>
        <authorList>
            <person name="Carlos-Shanley C."/>
        </authorList>
    </citation>
    <scope>NUCLEOTIDE SEQUENCE [LARGE SCALE GENOMIC DNA]</scope>
    <source>
        <strain evidence="9 10">S00070</strain>
    </source>
</reference>
<organism evidence="9 10">
    <name type="scientific">Arcicella rosea</name>
    <dbReference type="NCBI Taxonomy" id="502909"/>
    <lineage>
        <taxon>Bacteria</taxon>
        <taxon>Pseudomonadati</taxon>
        <taxon>Bacteroidota</taxon>
        <taxon>Cytophagia</taxon>
        <taxon>Cytophagales</taxon>
        <taxon>Flectobacillaceae</taxon>
        <taxon>Arcicella</taxon>
    </lineage>
</organism>
<dbReference type="InterPro" id="IPR020573">
    <property type="entry name" value="UDP_GlcNAc_AcTrfase_non-rep"/>
</dbReference>
<evidence type="ECO:0000313" key="10">
    <source>
        <dbReference type="Proteomes" id="UP000524404"/>
    </source>
</evidence>
<keyword evidence="5 7" id="KW-0443">Lipid metabolism</keyword>
<feature type="active site" description="Proton acceptor" evidence="7">
    <location>
        <position position="259"/>
    </location>
</feature>
<dbReference type="NCBIfam" id="NF002060">
    <property type="entry name" value="PRK00892.1"/>
    <property type="match status" value="1"/>
</dbReference>
<gene>
    <name evidence="7" type="primary">lpxD</name>
    <name evidence="9" type="ORF">HNP25_000793</name>
</gene>
<dbReference type="InterPro" id="IPR011004">
    <property type="entry name" value="Trimer_LpxA-like_sf"/>
</dbReference>
<comment type="similarity">
    <text evidence="7">Belongs to the transferase hexapeptide repeat family. LpxD subfamily.</text>
</comment>
<feature type="domain" description="UDP-3-O-[3-hydroxymyristoyl] glucosamine N-acyltransferase non-repeat region" evidence="8">
    <location>
        <begin position="39"/>
        <end position="106"/>
    </location>
</feature>
<comment type="subunit">
    <text evidence="7">Homotrimer.</text>
</comment>
<dbReference type="InterPro" id="IPR001451">
    <property type="entry name" value="Hexapep"/>
</dbReference>
<evidence type="ECO:0000256" key="3">
    <source>
        <dbReference type="ARBA" id="ARBA00022679"/>
    </source>
</evidence>
<dbReference type="SUPFAM" id="SSF51161">
    <property type="entry name" value="Trimeric LpxA-like enzymes"/>
    <property type="match status" value="1"/>
</dbReference>
<evidence type="ECO:0000256" key="1">
    <source>
        <dbReference type="ARBA" id="ARBA00022516"/>
    </source>
</evidence>
<dbReference type="Pfam" id="PF00132">
    <property type="entry name" value="Hexapep"/>
    <property type="match status" value="3"/>
</dbReference>
<evidence type="ECO:0000256" key="2">
    <source>
        <dbReference type="ARBA" id="ARBA00022556"/>
    </source>
</evidence>
<dbReference type="GO" id="GO:0009245">
    <property type="term" value="P:lipid A biosynthetic process"/>
    <property type="evidence" value="ECO:0007669"/>
    <property type="project" value="UniProtKB-UniRule"/>
</dbReference>
<dbReference type="CDD" id="cd03352">
    <property type="entry name" value="LbH_LpxD"/>
    <property type="match status" value="1"/>
</dbReference>
<sequence>MLGEAVQKQTPTTTTPRMEFTVEQIALMLNGEVKGNKSLKVSQLAKIEDGTEGSISFLANLKYEHFLYTTQATAVIVDKTFEPKKEYSPTLILVENAYSAFTTLLQEYQKFIANQKKGIEQPSFISSSATVGEGEYIGAFSYIADNCKIGKNVKIYPHVTVLEASIIGDNCTLYSGVKIYPNTRIGNHCTIHANAVIGADGFGFAPQADGTYQTIPQLGNVVLEDYVSVGANATIDRATIGSTIIREGVKIDNLVQIAHNVEIGKNTVIAAQTGIAGSTKVGENCMIGGQVGINGHITLPNKTIALGQTGISKAPNKEGMILSGTPATENIDYLKTQALIRKLPATEKRLRELENKLKSNE</sequence>
<name>A0A841EMA4_9BACT</name>
<comment type="catalytic activity">
    <reaction evidence="7">
        <text>a UDP-3-O-[(3R)-3-hydroxyacyl]-alpha-D-glucosamine + a (3R)-hydroxyacyl-[ACP] = a UDP-2-N,3-O-bis[(3R)-3-hydroxyacyl]-alpha-D-glucosamine + holo-[ACP] + H(+)</text>
        <dbReference type="Rhea" id="RHEA:53836"/>
        <dbReference type="Rhea" id="RHEA-COMP:9685"/>
        <dbReference type="Rhea" id="RHEA-COMP:9945"/>
        <dbReference type="ChEBI" id="CHEBI:15378"/>
        <dbReference type="ChEBI" id="CHEBI:64479"/>
        <dbReference type="ChEBI" id="CHEBI:78827"/>
        <dbReference type="ChEBI" id="CHEBI:137740"/>
        <dbReference type="ChEBI" id="CHEBI:137748"/>
        <dbReference type="EC" id="2.3.1.191"/>
    </reaction>
</comment>
<dbReference type="GO" id="GO:0016410">
    <property type="term" value="F:N-acyltransferase activity"/>
    <property type="evidence" value="ECO:0007669"/>
    <property type="project" value="InterPro"/>
</dbReference>
<comment type="function">
    <text evidence="7">Catalyzes the N-acylation of UDP-3-O-acylglucosamine using 3-hydroxyacyl-ACP as the acyl donor. Is involved in the biosynthesis of lipid A, a phosphorylated glycolipid that anchors the lipopolysaccharide to the outer membrane of the cell.</text>
</comment>
<dbReference type="GO" id="GO:0016020">
    <property type="term" value="C:membrane"/>
    <property type="evidence" value="ECO:0007669"/>
    <property type="project" value="GOC"/>
</dbReference>
<dbReference type="NCBIfam" id="TIGR01853">
    <property type="entry name" value="lipid_A_lpxD"/>
    <property type="match status" value="1"/>
</dbReference>
<keyword evidence="1 7" id="KW-0444">Lipid biosynthesis</keyword>
<evidence type="ECO:0000256" key="5">
    <source>
        <dbReference type="ARBA" id="ARBA00023098"/>
    </source>
</evidence>
<dbReference type="AlphaFoldDB" id="A0A841EMA4"/>
<evidence type="ECO:0000256" key="4">
    <source>
        <dbReference type="ARBA" id="ARBA00022737"/>
    </source>
</evidence>
<dbReference type="GO" id="GO:0103118">
    <property type="term" value="F:UDP-3-O-[(3R)-3-hydroxyacyl]-glucosamine N-acyltransferase activity"/>
    <property type="evidence" value="ECO:0007669"/>
    <property type="project" value="UniProtKB-EC"/>
</dbReference>
<evidence type="ECO:0000259" key="8">
    <source>
        <dbReference type="Pfam" id="PF04613"/>
    </source>
</evidence>
<proteinExistence type="inferred from homology"/>
<keyword evidence="6 7" id="KW-0012">Acyltransferase</keyword>
<evidence type="ECO:0000313" key="9">
    <source>
        <dbReference type="EMBL" id="MBB6002143.1"/>
    </source>
</evidence>
<evidence type="ECO:0000256" key="7">
    <source>
        <dbReference type="HAMAP-Rule" id="MF_00523"/>
    </source>
</evidence>
<dbReference type="EC" id="2.3.1.191" evidence="7"/>
<keyword evidence="3 7" id="KW-0808">Transferase</keyword>
<dbReference type="Pfam" id="PF04613">
    <property type="entry name" value="LpxD"/>
    <property type="match status" value="1"/>
</dbReference>
<keyword evidence="4 7" id="KW-0677">Repeat</keyword>
<dbReference type="HAMAP" id="MF_00523">
    <property type="entry name" value="LpxD"/>
    <property type="match status" value="1"/>
</dbReference>
<dbReference type="UniPathway" id="UPA00973"/>
<dbReference type="PANTHER" id="PTHR43378:SF2">
    <property type="entry name" value="UDP-3-O-ACYLGLUCOSAMINE N-ACYLTRANSFERASE 1, MITOCHONDRIAL-RELATED"/>
    <property type="match status" value="1"/>
</dbReference>
<evidence type="ECO:0000256" key="6">
    <source>
        <dbReference type="ARBA" id="ARBA00023315"/>
    </source>
</evidence>
<dbReference type="PANTHER" id="PTHR43378">
    <property type="entry name" value="UDP-3-O-ACYLGLUCOSAMINE N-ACYLTRANSFERASE"/>
    <property type="match status" value="1"/>
</dbReference>
<dbReference type="EMBL" id="JACHKT010000004">
    <property type="protein sequence ID" value="MBB6002143.1"/>
    <property type="molecule type" value="Genomic_DNA"/>
</dbReference>
<comment type="pathway">
    <text evidence="7">Bacterial outer membrane biogenesis; LPS lipid A biosynthesis.</text>
</comment>
<dbReference type="Proteomes" id="UP000524404">
    <property type="component" value="Unassembled WGS sequence"/>
</dbReference>
<dbReference type="Gene3D" id="3.40.1390.10">
    <property type="entry name" value="MurE/MurF, N-terminal domain"/>
    <property type="match status" value="1"/>
</dbReference>
<dbReference type="Gene3D" id="2.160.10.10">
    <property type="entry name" value="Hexapeptide repeat proteins"/>
    <property type="match status" value="1"/>
</dbReference>
<keyword evidence="10" id="KW-1185">Reference proteome</keyword>
<protein>
    <recommendedName>
        <fullName evidence="7">UDP-3-O-acylglucosamine N-acyltransferase</fullName>
        <ecNumber evidence="7">2.3.1.191</ecNumber>
    </recommendedName>
</protein>